<feature type="coiled-coil region" evidence="1">
    <location>
        <begin position="542"/>
        <end position="576"/>
    </location>
</feature>
<reference evidence="4 5" key="1">
    <citation type="journal article" date="2016" name="Nat. Commun.">
        <title>Thousands of microbial genomes shed light on interconnected biogeochemical processes in an aquifer system.</title>
        <authorList>
            <person name="Anantharaman K."/>
            <person name="Brown C.T."/>
            <person name="Hug L.A."/>
            <person name="Sharon I."/>
            <person name="Castelle C.J."/>
            <person name="Probst A.J."/>
            <person name="Thomas B.C."/>
            <person name="Singh A."/>
            <person name="Wilkins M.J."/>
            <person name="Karaoz U."/>
            <person name="Brodie E.L."/>
            <person name="Williams K.H."/>
            <person name="Hubbard S.S."/>
            <person name="Banfield J.F."/>
        </authorList>
    </citation>
    <scope>NUCLEOTIDE SEQUENCE [LARGE SCALE GENOMIC DNA]</scope>
</reference>
<feature type="chain" id="PRO_5009224872" description="Cohesin domain-containing protein" evidence="3">
    <location>
        <begin position="26"/>
        <end position="576"/>
    </location>
</feature>
<dbReference type="CDD" id="cd08547">
    <property type="entry name" value="Type_II_cohesin"/>
    <property type="match status" value="1"/>
</dbReference>
<feature type="signal peptide" evidence="3">
    <location>
        <begin position="1"/>
        <end position="25"/>
    </location>
</feature>
<keyword evidence="3" id="KW-0732">Signal</keyword>
<keyword evidence="2" id="KW-0472">Membrane</keyword>
<dbReference type="AlphaFoldDB" id="A0A1F6BUM6"/>
<dbReference type="InterPro" id="IPR008965">
    <property type="entry name" value="CBM2/CBM3_carb-bd_dom_sf"/>
</dbReference>
<dbReference type="EMBL" id="MFKG01000009">
    <property type="protein sequence ID" value="OGG40654.1"/>
    <property type="molecule type" value="Genomic_DNA"/>
</dbReference>
<evidence type="ECO:0008006" key="6">
    <source>
        <dbReference type="Google" id="ProtNLM"/>
    </source>
</evidence>
<keyword evidence="1" id="KW-0175">Coiled coil</keyword>
<protein>
    <recommendedName>
        <fullName evidence="6">Cohesin domain-containing protein</fullName>
    </recommendedName>
</protein>
<sequence>MAKKIVLAAVFTLFAFLAGFETVQAATLYFVPSTGTSNIGGNLSVGVYVSSADQAMNAASGVVSFPQDKLEVISISKTGSIITLWVQEPAFFNQSGILNFEGIVPNPGFTGSGGKIITLNFRVKAAGTAALTFSSGSVLANDGLGTNILTGLGSASFGLGDIPSSAPEVTAPSAIAGTPAAPQIRSSTHPDSSNWYQATKAAFNWDVPEDVTAVRLLVGKLPQAIPTVTYSPPITSKEIDDFEDGIWYFHAQFKNENGWGGIAHFRFQIDTEPPDPFSIEFVHGKEIFDPSPIINFNTTDALSGIRYYRIKIGSGDFFEVDPNLILSNPYALPPQDPGKNTVVVQVYDKAGNTSAAAEEFEILALESPKITRYEENITEGDLLEIGGKTYPDSDVDLFLFRGNEKALEQRVKSNSSGDFTFIWSKKLESGVYNVQAQVIDNRGAKSLLSEKITIVVAKSAIFRVGSWAIDFLAVVVPLVALVFILLFFIWYGWHKFAAFRKKVKSEVREAEQTLHKAFDLLKEDIREQVKMLEKTKTKRQLTEEEEKIVKRLKKDLDDAEKLVKKEIEDIEKVVKR</sequence>
<dbReference type="Proteomes" id="UP000179368">
    <property type="component" value="Unassembled WGS sequence"/>
</dbReference>
<dbReference type="Gene3D" id="2.60.40.680">
    <property type="match status" value="1"/>
</dbReference>
<name>A0A1F6BUM6_9BACT</name>
<evidence type="ECO:0000313" key="4">
    <source>
        <dbReference type="EMBL" id="OGG40654.1"/>
    </source>
</evidence>
<dbReference type="GO" id="GO:0030246">
    <property type="term" value="F:carbohydrate binding"/>
    <property type="evidence" value="ECO:0007669"/>
    <property type="project" value="InterPro"/>
</dbReference>
<comment type="caution">
    <text evidence="4">The sequence shown here is derived from an EMBL/GenBank/DDBJ whole genome shotgun (WGS) entry which is preliminary data.</text>
</comment>
<keyword evidence="2" id="KW-1133">Transmembrane helix</keyword>
<evidence type="ECO:0000313" key="5">
    <source>
        <dbReference type="Proteomes" id="UP000179368"/>
    </source>
</evidence>
<evidence type="ECO:0000256" key="3">
    <source>
        <dbReference type="SAM" id="SignalP"/>
    </source>
</evidence>
<evidence type="ECO:0000256" key="2">
    <source>
        <dbReference type="SAM" id="Phobius"/>
    </source>
</evidence>
<proteinExistence type="predicted"/>
<organism evidence="4 5">
    <name type="scientific">Candidatus Jorgensenbacteria bacterium GWA1_49_17</name>
    <dbReference type="NCBI Taxonomy" id="1798467"/>
    <lineage>
        <taxon>Bacteria</taxon>
        <taxon>Candidatus Joergenseniibacteriota</taxon>
    </lineage>
</organism>
<evidence type="ECO:0000256" key="1">
    <source>
        <dbReference type="SAM" id="Coils"/>
    </source>
</evidence>
<feature type="transmembrane region" description="Helical" evidence="2">
    <location>
        <begin position="471"/>
        <end position="493"/>
    </location>
</feature>
<dbReference type="SUPFAM" id="SSF49384">
    <property type="entry name" value="Carbohydrate-binding domain"/>
    <property type="match status" value="1"/>
</dbReference>
<keyword evidence="2" id="KW-0812">Transmembrane</keyword>
<accession>A0A1F6BUM6</accession>
<gene>
    <name evidence="4" type="ORF">A2116_00545</name>
</gene>